<evidence type="ECO:0000256" key="1">
    <source>
        <dbReference type="ARBA" id="ARBA00022723"/>
    </source>
</evidence>
<evidence type="ECO:0000313" key="7">
    <source>
        <dbReference type="EMBL" id="OGL43830.1"/>
    </source>
</evidence>
<dbReference type="SUPFAM" id="SSF109635">
    <property type="entry name" value="DnaK suppressor protein DksA, alpha-hairpin domain"/>
    <property type="match status" value="1"/>
</dbReference>
<evidence type="ECO:0000259" key="5">
    <source>
        <dbReference type="Pfam" id="PF01258"/>
    </source>
</evidence>
<evidence type="ECO:0000313" key="8">
    <source>
        <dbReference type="Proteomes" id="UP000179266"/>
    </source>
</evidence>
<proteinExistence type="predicted"/>
<gene>
    <name evidence="7" type="ORF">A2161_10890</name>
</gene>
<dbReference type="GO" id="GO:0008270">
    <property type="term" value="F:zinc ion binding"/>
    <property type="evidence" value="ECO:0007669"/>
    <property type="project" value="UniProtKB-KW"/>
</dbReference>
<keyword evidence="1" id="KW-0479">Metal-binding</keyword>
<dbReference type="PROSITE" id="PS51128">
    <property type="entry name" value="ZF_DKSA_2"/>
    <property type="match status" value="1"/>
</dbReference>
<dbReference type="InterPro" id="IPR012784">
    <property type="entry name" value="DksA_RNA_pol-bd"/>
</dbReference>
<accession>A0A1F7RR58</accession>
<organism evidence="7 8">
    <name type="scientific">Candidatus Schekmanbacteria bacterium RBG_13_48_7</name>
    <dbReference type="NCBI Taxonomy" id="1817878"/>
    <lineage>
        <taxon>Bacteria</taxon>
        <taxon>Candidatus Schekmaniibacteriota</taxon>
    </lineage>
</organism>
<name>A0A1F7RR58_9BACT</name>
<keyword evidence="3" id="KW-0862">Zinc</keyword>
<sequence length="117" mass="13602">MKKEKLDYFKQKLLEWKSSLIKEAAKTLDLERSNQWIDSGDFGDQASAETDHNIMLRIREREKKLIAKIDRALERIEDETFGVCEECGGKIGEKRLEARLVATLCIDCKVAQEKKER</sequence>
<dbReference type="EMBL" id="MGDD01000253">
    <property type="protein sequence ID" value="OGL43830.1"/>
    <property type="molecule type" value="Genomic_DNA"/>
</dbReference>
<dbReference type="Pfam" id="PF21157">
    <property type="entry name" value="DksA_N"/>
    <property type="match status" value="1"/>
</dbReference>
<dbReference type="AlphaFoldDB" id="A0A1F7RR58"/>
<dbReference type="NCBIfam" id="TIGR02420">
    <property type="entry name" value="dksA"/>
    <property type="match status" value="1"/>
</dbReference>
<reference evidence="7 8" key="1">
    <citation type="journal article" date="2016" name="Nat. Commun.">
        <title>Thousands of microbial genomes shed light on interconnected biogeochemical processes in an aquifer system.</title>
        <authorList>
            <person name="Anantharaman K."/>
            <person name="Brown C.T."/>
            <person name="Hug L.A."/>
            <person name="Sharon I."/>
            <person name="Castelle C.J."/>
            <person name="Probst A.J."/>
            <person name="Thomas B.C."/>
            <person name="Singh A."/>
            <person name="Wilkins M.J."/>
            <person name="Karaoz U."/>
            <person name="Brodie E.L."/>
            <person name="Williams K.H."/>
            <person name="Hubbard S.S."/>
            <person name="Banfield J.F."/>
        </authorList>
    </citation>
    <scope>NUCLEOTIDE SEQUENCE [LARGE SCALE GENOMIC DNA]</scope>
</reference>
<dbReference type="Pfam" id="PF01258">
    <property type="entry name" value="zf-dskA_traR"/>
    <property type="match status" value="1"/>
</dbReference>
<keyword evidence="2" id="KW-0863">Zinc-finger</keyword>
<dbReference type="InterPro" id="IPR000962">
    <property type="entry name" value="Znf_DskA_TraR"/>
</dbReference>
<dbReference type="PANTHER" id="PTHR33823:SF2">
    <property type="entry name" value="RNA POLYMERASE-BINDING TRANSCRIPTION FACTOR DKSA"/>
    <property type="match status" value="1"/>
</dbReference>
<dbReference type="SUPFAM" id="SSF57716">
    <property type="entry name" value="Glucocorticoid receptor-like (DNA-binding domain)"/>
    <property type="match status" value="1"/>
</dbReference>
<dbReference type="Proteomes" id="UP000179266">
    <property type="component" value="Unassembled WGS sequence"/>
</dbReference>
<evidence type="ECO:0000259" key="6">
    <source>
        <dbReference type="Pfam" id="PF21157"/>
    </source>
</evidence>
<feature type="zinc finger region" description="dksA C4-type" evidence="4">
    <location>
        <begin position="84"/>
        <end position="108"/>
    </location>
</feature>
<feature type="domain" description="Zinc finger DksA/TraR C4-type" evidence="5">
    <location>
        <begin position="80"/>
        <end position="113"/>
    </location>
</feature>
<dbReference type="PANTHER" id="PTHR33823">
    <property type="entry name" value="RNA POLYMERASE-BINDING TRANSCRIPTION FACTOR DKSA-RELATED"/>
    <property type="match status" value="1"/>
</dbReference>
<dbReference type="InterPro" id="IPR037187">
    <property type="entry name" value="DnaK_N"/>
</dbReference>
<comment type="caution">
    <text evidence="7">The sequence shown here is derived from an EMBL/GenBank/DDBJ whole genome shotgun (WGS) entry which is preliminary data.</text>
</comment>
<feature type="domain" description="DnaK suppressor protein DksA N-terminal" evidence="6">
    <location>
        <begin position="5"/>
        <end position="76"/>
    </location>
</feature>
<dbReference type="Gene3D" id="1.20.120.910">
    <property type="entry name" value="DksA, coiled-coil domain"/>
    <property type="match status" value="1"/>
</dbReference>
<dbReference type="InterPro" id="IPR048489">
    <property type="entry name" value="DksA_N"/>
</dbReference>
<evidence type="ECO:0000256" key="4">
    <source>
        <dbReference type="PROSITE-ProRule" id="PRU00510"/>
    </source>
</evidence>
<evidence type="ECO:0000256" key="3">
    <source>
        <dbReference type="ARBA" id="ARBA00022833"/>
    </source>
</evidence>
<evidence type="ECO:0000256" key="2">
    <source>
        <dbReference type="ARBA" id="ARBA00022771"/>
    </source>
</evidence>
<protein>
    <submittedName>
        <fullName evidence="7">RNA polymerase-binding protein DksA</fullName>
    </submittedName>
</protein>